<organism evidence="4 5">
    <name type="scientific">Parasitella parasitica</name>
    <dbReference type="NCBI Taxonomy" id="35722"/>
    <lineage>
        <taxon>Eukaryota</taxon>
        <taxon>Fungi</taxon>
        <taxon>Fungi incertae sedis</taxon>
        <taxon>Mucoromycota</taxon>
        <taxon>Mucoromycotina</taxon>
        <taxon>Mucoromycetes</taxon>
        <taxon>Mucorales</taxon>
        <taxon>Mucorineae</taxon>
        <taxon>Mucoraceae</taxon>
        <taxon>Parasitella</taxon>
    </lineage>
</organism>
<feature type="chain" id="PRO_5002135262" description="Yeast cell wall synthesis Kre9/Knh1-like N-terminal domain-containing protein" evidence="2">
    <location>
        <begin position="19"/>
        <end position="197"/>
    </location>
</feature>
<sequence>MKFSIATLFVAVASTVYAQTAAVANAGVAVNLPGYGVVINAGTSYTITWTVDTASTNPSTTINSIALMKGGSSNLETAIPNILSAAIPVNPPSYAWNIPANVETAPSYVLALAGSNGATTYSTYFTIVGAAPGTANATITSSSAAPVASASAAASASGKPSASASASATSSSSSASGIKAGVMGVAGIAAGAAALLL</sequence>
<evidence type="ECO:0000313" key="5">
    <source>
        <dbReference type="Proteomes" id="UP000054107"/>
    </source>
</evidence>
<dbReference type="PANTHER" id="PTHR40633">
    <property type="entry name" value="MATRIX PROTEIN, PUTATIVE (AFU_ORTHOLOGUE AFUA_8G05410)-RELATED"/>
    <property type="match status" value="1"/>
</dbReference>
<keyword evidence="1 2" id="KW-0732">Signal</keyword>
<evidence type="ECO:0000313" key="4">
    <source>
        <dbReference type="EMBL" id="CEP15360.1"/>
    </source>
</evidence>
<evidence type="ECO:0000259" key="3">
    <source>
        <dbReference type="Pfam" id="PF10342"/>
    </source>
</evidence>
<dbReference type="OrthoDB" id="5589325at2759"/>
<accession>A0A0B7NA42</accession>
<dbReference type="InterPro" id="IPR018466">
    <property type="entry name" value="Kre9/Knh1-like_N"/>
</dbReference>
<dbReference type="Pfam" id="PF10342">
    <property type="entry name" value="Kre9_KNH"/>
    <property type="match status" value="1"/>
</dbReference>
<dbReference type="Proteomes" id="UP000054107">
    <property type="component" value="Unassembled WGS sequence"/>
</dbReference>
<name>A0A0B7NA42_9FUNG</name>
<proteinExistence type="predicted"/>
<gene>
    <name evidence="4" type="primary">PARPA_09569.1 scaffold 36923</name>
</gene>
<evidence type="ECO:0000256" key="2">
    <source>
        <dbReference type="SAM" id="SignalP"/>
    </source>
</evidence>
<dbReference type="PANTHER" id="PTHR40633:SF1">
    <property type="entry name" value="GPI ANCHORED SERINE-THREONINE RICH PROTEIN (AFU_ORTHOLOGUE AFUA_1G03630)"/>
    <property type="match status" value="1"/>
</dbReference>
<dbReference type="EMBL" id="LN732103">
    <property type="protein sequence ID" value="CEP15360.1"/>
    <property type="molecule type" value="Genomic_DNA"/>
</dbReference>
<evidence type="ECO:0000256" key="1">
    <source>
        <dbReference type="ARBA" id="ARBA00022729"/>
    </source>
</evidence>
<feature type="domain" description="Yeast cell wall synthesis Kre9/Knh1-like N-terminal" evidence="3">
    <location>
        <begin position="33"/>
        <end position="127"/>
    </location>
</feature>
<dbReference type="InterPro" id="IPR052982">
    <property type="entry name" value="SRP1/TIP1-like"/>
</dbReference>
<reference evidence="4 5" key="1">
    <citation type="submission" date="2014-09" db="EMBL/GenBank/DDBJ databases">
        <authorList>
            <person name="Ellenberger Sabrina"/>
        </authorList>
    </citation>
    <scope>NUCLEOTIDE SEQUENCE [LARGE SCALE GENOMIC DNA]</scope>
    <source>
        <strain evidence="4 5">CBS 412.66</strain>
    </source>
</reference>
<dbReference type="AlphaFoldDB" id="A0A0B7NA42"/>
<keyword evidence="5" id="KW-1185">Reference proteome</keyword>
<feature type="signal peptide" evidence="2">
    <location>
        <begin position="1"/>
        <end position="18"/>
    </location>
</feature>
<protein>
    <recommendedName>
        <fullName evidence="3">Yeast cell wall synthesis Kre9/Knh1-like N-terminal domain-containing protein</fullName>
    </recommendedName>
</protein>